<dbReference type="InterPro" id="IPR022242">
    <property type="entry name" value="TNP-like_C"/>
</dbReference>
<dbReference type="Proteomes" id="UP001151699">
    <property type="component" value="Chromosome B"/>
</dbReference>
<evidence type="ECO:0000313" key="2">
    <source>
        <dbReference type="EMBL" id="KAJ6644627.1"/>
    </source>
</evidence>
<dbReference type="AlphaFoldDB" id="A0A9Q0N7J7"/>
<comment type="caution">
    <text evidence="2">The sequence shown here is derived from an EMBL/GenBank/DDBJ whole genome shotgun (WGS) entry which is preliminary data.</text>
</comment>
<evidence type="ECO:0000259" key="1">
    <source>
        <dbReference type="Pfam" id="PF12596"/>
    </source>
</evidence>
<proteinExistence type="predicted"/>
<dbReference type="EMBL" id="WJQU01000002">
    <property type="protein sequence ID" value="KAJ6644627.1"/>
    <property type="molecule type" value="Genomic_DNA"/>
</dbReference>
<accession>A0A9Q0N7J7</accession>
<reference evidence="2" key="1">
    <citation type="submission" date="2022-07" db="EMBL/GenBank/DDBJ databases">
        <authorList>
            <person name="Trinca V."/>
            <person name="Uliana J.V.C."/>
            <person name="Torres T.T."/>
            <person name="Ward R.J."/>
            <person name="Monesi N."/>
        </authorList>
    </citation>
    <scope>NUCLEOTIDE SEQUENCE</scope>
    <source>
        <strain evidence="2">HSMRA1968</strain>
        <tissue evidence="2">Whole embryos</tissue>
    </source>
</reference>
<protein>
    <submittedName>
        <fullName evidence="2">Transposable element P transposase</fullName>
    </submittedName>
</protein>
<gene>
    <name evidence="2" type="primary">T_13</name>
    <name evidence="2" type="ORF">Bhyg_09596</name>
</gene>
<name>A0A9Q0N7J7_9DIPT</name>
<dbReference type="OrthoDB" id="8948150at2759"/>
<organism evidence="2 3">
    <name type="scientific">Pseudolycoriella hygida</name>
    <dbReference type="NCBI Taxonomy" id="35572"/>
    <lineage>
        <taxon>Eukaryota</taxon>
        <taxon>Metazoa</taxon>
        <taxon>Ecdysozoa</taxon>
        <taxon>Arthropoda</taxon>
        <taxon>Hexapoda</taxon>
        <taxon>Insecta</taxon>
        <taxon>Pterygota</taxon>
        <taxon>Neoptera</taxon>
        <taxon>Endopterygota</taxon>
        <taxon>Diptera</taxon>
        <taxon>Nematocera</taxon>
        <taxon>Sciaroidea</taxon>
        <taxon>Sciaridae</taxon>
        <taxon>Pseudolycoriella</taxon>
    </lineage>
</organism>
<dbReference type="Pfam" id="PF12596">
    <property type="entry name" value="Tnp_P_element_C"/>
    <property type="match status" value="1"/>
</dbReference>
<keyword evidence="3" id="KW-1185">Reference proteome</keyword>
<sequence>MTKIFGFGYLLTHRCNQDCLENLYCQVRGRNGPDEHPTPVDYLYRIKSIILGKNPGLSVELHSNTIEQDPEEYVSAKFMKHLSRDGYTSAIVEQLYDQGRELGNIGFLENCDVTDEVQNEPDNLAEELIEDYSNDQNDQLFVDDSKDIRGTCIHLEIEILNDSSYDFLKDEITSEFIDDLSIEMKVDEIQTRRNQLKEDGLEYIAGWIAWKFKRSYPVFPSQDAQLFPVI</sequence>
<feature type="domain" description="Transposable element P transposase-like C-terminal" evidence="1">
    <location>
        <begin position="175"/>
        <end position="217"/>
    </location>
</feature>
<evidence type="ECO:0000313" key="3">
    <source>
        <dbReference type="Proteomes" id="UP001151699"/>
    </source>
</evidence>